<evidence type="ECO:0000256" key="1">
    <source>
        <dbReference type="ARBA" id="ARBA00008791"/>
    </source>
</evidence>
<dbReference type="SUPFAM" id="SSF52402">
    <property type="entry name" value="Adenine nucleotide alpha hydrolases-like"/>
    <property type="match status" value="2"/>
</dbReference>
<dbReference type="InterPro" id="IPR006015">
    <property type="entry name" value="Universal_stress_UspA"/>
</dbReference>
<name>A0A1T4SWE7_9HYPH</name>
<dbReference type="CDD" id="cd00293">
    <property type="entry name" value="USP-like"/>
    <property type="match status" value="2"/>
</dbReference>
<dbReference type="Proteomes" id="UP000190135">
    <property type="component" value="Unassembled WGS sequence"/>
</dbReference>
<protein>
    <submittedName>
        <fullName evidence="3">Nucleotide-binding universal stress protein, UspA family</fullName>
    </submittedName>
</protein>
<dbReference type="PANTHER" id="PTHR46268">
    <property type="entry name" value="STRESS RESPONSE PROTEIN NHAX"/>
    <property type="match status" value="1"/>
</dbReference>
<feature type="domain" description="UspA" evidence="2">
    <location>
        <begin position="215"/>
        <end position="285"/>
    </location>
</feature>
<dbReference type="PANTHER" id="PTHR46268:SF6">
    <property type="entry name" value="UNIVERSAL STRESS PROTEIN UP12"/>
    <property type="match status" value="1"/>
</dbReference>
<gene>
    <name evidence="3" type="ORF">SAMN05428963_11519</name>
</gene>
<dbReference type="OrthoDB" id="9804721at2"/>
<dbReference type="RefSeq" id="WP_078709745.1">
    <property type="nucleotide sequence ID" value="NZ_FUXL01000015.1"/>
</dbReference>
<comment type="similarity">
    <text evidence="1">Belongs to the universal stress protein A family.</text>
</comment>
<evidence type="ECO:0000313" key="3">
    <source>
        <dbReference type="EMBL" id="SKA32590.1"/>
    </source>
</evidence>
<dbReference type="AlphaFoldDB" id="A0A1T4SWE7"/>
<dbReference type="InterPro" id="IPR006016">
    <property type="entry name" value="UspA"/>
</dbReference>
<dbReference type="PRINTS" id="PR01438">
    <property type="entry name" value="UNVRSLSTRESS"/>
</dbReference>
<dbReference type="EMBL" id="FUXL01000015">
    <property type="protein sequence ID" value="SKA32590.1"/>
    <property type="molecule type" value="Genomic_DNA"/>
</dbReference>
<dbReference type="Gene3D" id="3.40.50.12370">
    <property type="match status" value="1"/>
</dbReference>
<keyword evidence="4" id="KW-1185">Reference proteome</keyword>
<reference evidence="3 4" key="1">
    <citation type="submission" date="2017-02" db="EMBL/GenBank/DDBJ databases">
        <authorList>
            <person name="Peterson S.W."/>
        </authorList>
    </citation>
    <scope>NUCLEOTIDE SEQUENCE [LARGE SCALE GENOMIC DNA]</scope>
    <source>
        <strain evidence="3 4">USBA 369</strain>
    </source>
</reference>
<organism evidence="3 4">
    <name type="scientific">Consotaella salsifontis</name>
    <dbReference type="NCBI Taxonomy" id="1365950"/>
    <lineage>
        <taxon>Bacteria</taxon>
        <taxon>Pseudomonadati</taxon>
        <taxon>Pseudomonadota</taxon>
        <taxon>Alphaproteobacteria</taxon>
        <taxon>Hyphomicrobiales</taxon>
        <taxon>Aurantimonadaceae</taxon>
        <taxon>Consotaella</taxon>
    </lineage>
</organism>
<evidence type="ECO:0000313" key="4">
    <source>
        <dbReference type="Proteomes" id="UP000190135"/>
    </source>
</evidence>
<proteinExistence type="inferred from homology"/>
<dbReference type="Pfam" id="PF00582">
    <property type="entry name" value="Usp"/>
    <property type="match status" value="2"/>
</dbReference>
<accession>A0A1T4SWE7</accession>
<sequence length="285" mass="30370">MTKILVCIDGSEYSKSVCDHAAWAATALSADVLLFHVLGHGEATGASVNLAPSPDGDQHKALDLEQAKLDEQSDKLAQKRGRLLLEEAKARLQGAGVKGNITIRLRHGDVADTVNETEEFTDLVMIGKRGEGADFAKAHLGSNLERVVRGSAKPVLVTSRAFRPVRRALIAFDGGPAVMKAVDFLVDKSLLKGVAIDVVMAGSGGSGDKMRMEEAVGKLKKAGYSVQSLTLPGEPEKVISGRIEAEAIDLLVMGAFGHGRIRNFFIGSTTTEMVRTCKVPVLLVR</sequence>
<evidence type="ECO:0000259" key="2">
    <source>
        <dbReference type="Pfam" id="PF00582"/>
    </source>
</evidence>
<feature type="domain" description="UspA" evidence="2">
    <location>
        <begin position="2"/>
        <end position="158"/>
    </location>
</feature>
<dbReference type="STRING" id="1365950.SAMN05428963_11519"/>